<evidence type="ECO:0000256" key="4">
    <source>
        <dbReference type="ARBA" id="ARBA00022962"/>
    </source>
</evidence>
<dbReference type="SUPFAM" id="SSF52317">
    <property type="entry name" value="Class I glutamine amidotransferase-like"/>
    <property type="match status" value="1"/>
</dbReference>
<dbReference type="RefSeq" id="XP_009270257.1">
    <property type="nucleotide sequence ID" value="XM_009271982.1"/>
</dbReference>
<dbReference type="EMBL" id="KE007248">
    <property type="protein sequence ID" value="EOQ98857.1"/>
    <property type="molecule type" value="Genomic_DNA"/>
</dbReference>
<dbReference type="PROSITE" id="PS51130">
    <property type="entry name" value="PDXT_SNO_2"/>
    <property type="match status" value="1"/>
</dbReference>
<dbReference type="STRING" id="1299270.R9A9S0"/>
<reference evidence="10" key="1">
    <citation type="journal article" date="2013" name="BMC Genomics">
        <title>Genome and transcriptome sequencing of the halophilic fungus Wallemia ichthyophaga: haloadaptations present and absent.</title>
        <authorList>
            <person name="Zajc J."/>
            <person name="Liu Y."/>
            <person name="Dai W."/>
            <person name="Yang Z."/>
            <person name="Hu J."/>
            <person name="Gostincar C."/>
            <person name="Gunde-Cimerman N."/>
        </authorList>
    </citation>
    <scope>NUCLEOTIDE SEQUENCE [LARGE SCALE GENOMIC DNA]</scope>
    <source>
        <strain evidence="10">EXF-994 / CBS 113033</strain>
    </source>
</reference>
<evidence type="ECO:0000313" key="9">
    <source>
        <dbReference type="EMBL" id="EOQ98857.1"/>
    </source>
</evidence>
<evidence type="ECO:0000256" key="1">
    <source>
        <dbReference type="ARBA" id="ARBA00008345"/>
    </source>
</evidence>
<dbReference type="Pfam" id="PF01174">
    <property type="entry name" value="SNO"/>
    <property type="match status" value="1"/>
</dbReference>
<keyword evidence="4 9" id="KW-0315">Glutamine amidotransferase</keyword>
<protein>
    <recommendedName>
        <fullName evidence="2">glutaminase</fullName>
        <ecNumber evidence="2">3.5.1.2</ecNumber>
    </recommendedName>
</protein>
<keyword evidence="9" id="KW-0808">Transferase</keyword>
<evidence type="ECO:0000256" key="5">
    <source>
        <dbReference type="ARBA" id="ARBA00023239"/>
    </source>
</evidence>
<dbReference type="AlphaFoldDB" id="R9A9S0"/>
<dbReference type="Gene3D" id="3.40.50.880">
    <property type="match status" value="1"/>
</dbReference>
<evidence type="ECO:0000313" key="10">
    <source>
        <dbReference type="Proteomes" id="UP000014064"/>
    </source>
</evidence>
<dbReference type="OMA" id="GMIMLAD"/>
<dbReference type="InterPro" id="IPR002161">
    <property type="entry name" value="PdxT/SNO"/>
</dbReference>
<evidence type="ECO:0000256" key="6">
    <source>
        <dbReference type="ARBA" id="ARBA00049534"/>
    </source>
</evidence>
<dbReference type="HOGENOM" id="CLU_069674_0_0_1"/>
<evidence type="ECO:0000256" key="3">
    <source>
        <dbReference type="ARBA" id="ARBA00022801"/>
    </source>
</evidence>
<evidence type="ECO:0000256" key="2">
    <source>
        <dbReference type="ARBA" id="ARBA00012918"/>
    </source>
</evidence>
<sequence>MSIRSTIGVLALQGAFEEHCNILKSISNYNIIQVRSIEELRSCCGLIIPGGESTTMSLVASRSGLLGALREFCSNPNTAVWGTCAGMILLAKEASQTKKGGQELFGGMDMIVNRNQYGCQLESFQEDIPFNCINGGPVNGIFIRAPILHSYSDNKNIIELASLPSNPVDHSVAPQGHVVALRQANKMCTTFHPELTRDYRLHVYFVEEIVNKI</sequence>
<name>R9A9S0_WALI9</name>
<dbReference type="PANTHER" id="PTHR31559">
    <property type="entry name" value="PYRIDOXAL 5'-PHOSPHATE SYNTHASE SUBUNIT SNO"/>
    <property type="match status" value="1"/>
</dbReference>
<feature type="active site" description="Charge relay system" evidence="7">
    <location>
        <position position="192"/>
    </location>
</feature>
<dbReference type="GO" id="GO:0008614">
    <property type="term" value="P:pyridoxine metabolic process"/>
    <property type="evidence" value="ECO:0007669"/>
    <property type="project" value="TreeGrafter"/>
</dbReference>
<dbReference type="KEGG" id="wic:J056_002717"/>
<feature type="binding site" evidence="8">
    <location>
        <begin position="51"/>
        <end position="53"/>
    </location>
    <ligand>
        <name>L-glutamine</name>
        <dbReference type="ChEBI" id="CHEBI:58359"/>
    </ligand>
</feature>
<dbReference type="PROSITE" id="PS01236">
    <property type="entry name" value="PDXT_SNO_1"/>
    <property type="match status" value="1"/>
</dbReference>
<dbReference type="OrthoDB" id="2039at2759"/>
<dbReference type="GO" id="GO:0042823">
    <property type="term" value="P:pyridoxal phosphate biosynthetic process"/>
    <property type="evidence" value="ECO:0007669"/>
    <property type="project" value="InterPro"/>
</dbReference>
<feature type="active site" description="Charge relay system" evidence="7">
    <location>
        <position position="194"/>
    </location>
</feature>
<proteinExistence type="inferred from homology"/>
<dbReference type="NCBIfam" id="TIGR03800">
    <property type="entry name" value="PLP_synth_Pdx2"/>
    <property type="match status" value="1"/>
</dbReference>
<dbReference type="PANTHER" id="PTHR31559:SF0">
    <property type="entry name" value="PYRIDOXAL 5'-PHOSPHATE SYNTHASE SUBUNIT SNO1-RELATED"/>
    <property type="match status" value="1"/>
</dbReference>
<dbReference type="GO" id="GO:0016740">
    <property type="term" value="F:transferase activity"/>
    <property type="evidence" value="ECO:0007669"/>
    <property type="project" value="UniProtKB-KW"/>
</dbReference>
<dbReference type="GO" id="GO:0005829">
    <property type="term" value="C:cytosol"/>
    <property type="evidence" value="ECO:0007669"/>
    <property type="project" value="TreeGrafter"/>
</dbReference>
<dbReference type="Proteomes" id="UP000014064">
    <property type="component" value="Unassembled WGS sequence"/>
</dbReference>
<dbReference type="PROSITE" id="PS51273">
    <property type="entry name" value="GATASE_TYPE_1"/>
    <property type="match status" value="1"/>
</dbReference>
<keyword evidence="5" id="KW-0456">Lyase</keyword>
<dbReference type="GeneID" id="20375669"/>
<dbReference type="CDD" id="cd01749">
    <property type="entry name" value="GATase1_PB"/>
    <property type="match status" value="1"/>
</dbReference>
<evidence type="ECO:0000256" key="8">
    <source>
        <dbReference type="PIRSR" id="PIRSR005639-2"/>
    </source>
</evidence>
<dbReference type="InterPro" id="IPR029062">
    <property type="entry name" value="Class_I_gatase-like"/>
</dbReference>
<dbReference type="GO" id="GO:1903600">
    <property type="term" value="C:glutaminase complex"/>
    <property type="evidence" value="ECO:0007669"/>
    <property type="project" value="TreeGrafter"/>
</dbReference>
<gene>
    <name evidence="9" type="ORF">J056_002717</name>
</gene>
<comment type="similarity">
    <text evidence="1">Belongs to the glutaminase PdxT/SNO family.</text>
</comment>
<dbReference type="GO" id="GO:0004359">
    <property type="term" value="F:glutaminase activity"/>
    <property type="evidence" value="ECO:0007669"/>
    <property type="project" value="UniProtKB-EC"/>
</dbReference>
<dbReference type="eggNOG" id="KOG3210">
    <property type="taxonomic scope" value="Eukaryota"/>
</dbReference>
<feature type="active site" description="Nucleophile" evidence="7">
    <location>
        <position position="84"/>
    </location>
</feature>
<organism evidence="9 10">
    <name type="scientific">Wallemia ichthyophaga (strain EXF-994 / CBS 113033)</name>
    <dbReference type="NCBI Taxonomy" id="1299270"/>
    <lineage>
        <taxon>Eukaryota</taxon>
        <taxon>Fungi</taxon>
        <taxon>Dikarya</taxon>
        <taxon>Basidiomycota</taxon>
        <taxon>Wallemiomycotina</taxon>
        <taxon>Wallemiomycetes</taxon>
        <taxon>Wallemiales</taxon>
        <taxon>Wallemiaceae</taxon>
        <taxon>Wallemia</taxon>
    </lineage>
</organism>
<keyword evidence="10" id="KW-1185">Reference proteome</keyword>
<feature type="binding site" evidence="8">
    <location>
        <position position="114"/>
    </location>
    <ligand>
        <name>L-glutamine</name>
        <dbReference type="ChEBI" id="CHEBI:58359"/>
    </ligand>
</feature>
<evidence type="ECO:0000256" key="7">
    <source>
        <dbReference type="PIRSR" id="PIRSR005639-1"/>
    </source>
</evidence>
<dbReference type="InterPro" id="IPR021196">
    <property type="entry name" value="PdxT/SNO_CS"/>
</dbReference>
<dbReference type="PIRSF" id="PIRSF005639">
    <property type="entry name" value="Glut_amidoT_SNO"/>
    <property type="match status" value="1"/>
</dbReference>
<dbReference type="GO" id="GO:0016829">
    <property type="term" value="F:lyase activity"/>
    <property type="evidence" value="ECO:0007669"/>
    <property type="project" value="UniProtKB-KW"/>
</dbReference>
<feature type="binding site" evidence="8">
    <location>
        <begin position="143"/>
        <end position="144"/>
    </location>
    <ligand>
        <name>L-glutamine</name>
        <dbReference type="ChEBI" id="CHEBI:58359"/>
    </ligand>
</feature>
<accession>R9A9S0</accession>
<keyword evidence="3" id="KW-0378">Hydrolase</keyword>
<comment type="catalytic activity">
    <reaction evidence="6">
        <text>L-glutamine + H2O = L-glutamate + NH4(+)</text>
        <dbReference type="Rhea" id="RHEA:15889"/>
        <dbReference type="ChEBI" id="CHEBI:15377"/>
        <dbReference type="ChEBI" id="CHEBI:28938"/>
        <dbReference type="ChEBI" id="CHEBI:29985"/>
        <dbReference type="ChEBI" id="CHEBI:58359"/>
        <dbReference type="EC" id="3.5.1.2"/>
    </reaction>
</comment>
<dbReference type="EC" id="3.5.1.2" evidence="2"/>